<feature type="compositionally biased region" description="Polar residues" evidence="2">
    <location>
        <begin position="1073"/>
        <end position="1095"/>
    </location>
</feature>
<feature type="compositionally biased region" description="Acidic residues" evidence="2">
    <location>
        <begin position="1116"/>
        <end position="1125"/>
    </location>
</feature>
<feature type="compositionally biased region" description="Acidic residues" evidence="2">
    <location>
        <begin position="848"/>
        <end position="860"/>
    </location>
</feature>
<feature type="non-terminal residue" evidence="3">
    <location>
        <position position="1"/>
    </location>
</feature>
<dbReference type="InterPro" id="IPR001680">
    <property type="entry name" value="WD40_rpt"/>
</dbReference>
<feature type="compositionally biased region" description="Basic residues" evidence="2">
    <location>
        <begin position="1049"/>
        <end position="1070"/>
    </location>
</feature>
<dbReference type="InterPro" id="IPR042622">
    <property type="entry name" value="Znf106"/>
</dbReference>
<feature type="compositionally biased region" description="Low complexity" evidence="2">
    <location>
        <begin position="957"/>
        <end position="968"/>
    </location>
</feature>
<dbReference type="GO" id="GO:0016020">
    <property type="term" value="C:membrane"/>
    <property type="evidence" value="ECO:0007669"/>
    <property type="project" value="TreeGrafter"/>
</dbReference>
<feature type="compositionally biased region" description="Acidic residues" evidence="2">
    <location>
        <begin position="1027"/>
        <end position="1045"/>
    </location>
</feature>
<feature type="compositionally biased region" description="Pro residues" evidence="2">
    <location>
        <begin position="302"/>
        <end position="326"/>
    </location>
</feature>
<feature type="region of interest" description="Disordered" evidence="2">
    <location>
        <begin position="285"/>
        <end position="327"/>
    </location>
</feature>
<feature type="compositionally biased region" description="Basic and acidic residues" evidence="2">
    <location>
        <begin position="109"/>
        <end position="120"/>
    </location>
</feature>
<feature type="compositionally biased region" description="Low complexity" evidence="2">
    <location>
        <begin position="363"/>
        <end position="376"/>
    </location>
</feature>
<feature type="region of interest" description="Disordered" evidence="2">
    <location>
        <begin position="868"/>
        <end position="887"/>
    </location>
</feature>
<feature type="region of interest" description="Disordered" evidence="2">
    <location>
        <begin position="435"/>
        <end position="478"/>
    </location>
</feature>
<feature type="compositionally biased region" description="Polar residues" evidence="2">
    <location>
        <begin position="931"/>
        <end position="944"/>
    </location>
</feature>
<feature type="region of interest" description="Disordered" evidence="2">
    <location>
        <begin position="36"/>
        <end position="186"/>
    </location>
</feature>
<feature type="region of interest" description="Disordered" evidence="2">
    <location>
        <begin position="897"/>
        <end position="1132"/>
    </location>
</feature>
<organism evidence="3 4">
    <name type="scientific">Meganyctiphanes norvegica</name>
    <name type="common">Northern krill</name>
    <name type="synonym">Thysanopoda norvegica</name>
    <dbReference type="NCBI Taxonomy" id="48144"/>
    <lineage>
        <taxon>Eukaryota</taxon>
        <taxon>Metazoa</taxon>
        <taxon>Ecdysozoa</taxon>
        <taxon>Arthropoda</taxon>
        <taxon>Crustacea</taxon>
        <taxon>Multicrustacea</taxon>
        <taxon>Malacostraca</taxon>
        <taxon>Eumalacostraca</taxon>
        <taxon>Eucarida</taxon>
        <taxon>Euphausiacea</taxon>
        <taxon>Euphausiidae</taxon>
        <taxon>Meganyctiphanes</taxon>
    </lineage>
</organism>
<dbReference type="EMBL" id="CAXKWB010026392">
    <property type="protein sequence ID" value="CAL4130122.1"/>
    <property type="molecule type" value="Genomic_DNA"/>
</dbReference>
<feature type="compositionally biased region" description="Polar residues" evidence="2">
    <location>
        <begin position="677"/>
        <end position="697"/>
    </location>
</feature>
<comment type="caution">
    <text evidence="3">The sequence shown here is derived from an EMBL/GenBank/DDBJ whole genome shotgun (WGS) entry which is preliminary data.</text>
</comment>
<feature type="compositionally biased region" description="Pro residues" evidence="2">
    <location>
        <begin position="209"/>
        <end position="229"/>
    </location>
</feature>
<feature type="compositionally biased region" description="Basic and acidic residues" evidence="2">
    <location>
        <begin position="1007"/>
        <end position="1026"/>
    </location>
</feature>
<feature type="non-terminal residue" evidence="3">
    <location>
        <position position="1419"/>
    </location>
</feature>
<feature type="compositionally biased region" description="Basic residues" evidence="2">
    <location>
        <begin position="566"/>
        <end position="583"/>
    </location>
</feature>
<protein>
    <submittedName>
        <fullName evidence="3">Uncharacterized protein</fullName>
    </submittedName>
</protein>
<feature type="compositionally biased region" description="Basic and acidic residues" evidence="2">
    <location>
        <begin position="347"/>
        <end position="357"/>
    </location>
</feature>
<dbReference type="PANTHER" id="PTHR14435:SF2">
    <property type="entry name" value="ZINC FINGER PROTEIN 106"/>
    <property type="match status" value="1"/>
</dbReference>
<feature type="compositionally biased region" description="Polar residues" evidence="2">
    <location>
        <begin position="546"/>
        <end position="557"/>
    </location>
</feature>
<feature type="region of interest" description="Disordered" evidence="2">
    <location>
        <begin position="747"/>
        <end position="785"/>
    </location>
</feature>
<feature type="compositionally biased region" description="Low complexity" evidence="2">
    <location>
        <begin position="747"/>
        <end position="761"/>
    </location>
</feature>
<keyword evidence="4" id="KW-1185">Reference proteome</keyword>
<evidence type="ECO:0000256" key="1">
    <source>
        <dbReference type="SAM" id="Coils"/>
    </source>
</evidence>
<feature type="compositionally biased region" description="Polar residues" evidence="2">
    <location>
        <begin position="435"/>
        <end position="454"/>
    </location>
</feature>
<name>A0AAV2RMF9_MEGNR</name>
<dbReference type="SMART" id="SM00320">
    <property type="entry name" value="WD40"/>
    <property type="match status" value="4"/>
</dbReference>
<feature type="compositionally biased region" description="Polar residues" evidence="2">
    <location>
        <begin position="827"/>
        <end position="846"/>
    </location>
</feature>
<feature type="compositionally biased region" description="Basic and acidic residues" evidence="2">
    <location>
        <begin position="65"/>
        <end position="98"/>
    </location>
</feature>
<dbReference type="InterPro" id="IPR036322">
    <property type="entry name" value="WD40_repeat_dom_sf"/>
</dbReference>
<accession>A0AAV2RMF9</accession>
<proteinExistence type="predicted"/>
<dbReference type="GO" id="GO:0017124">
    <property type="term" value="F:SH3 domain binding"/>
    <property type="evidence" value="ECO:0007669"/>
    <property type="project" value="TreeGrafter"/>
</dbReference>
<dbReference type="Gene3D" id="2.130.10.10">
    <property type="entry name" value="YVTN repeat-like/Quinoprotein amine dehydrogenase"/>
    <property type="match status" value="2"/>
</dbReference>
<dbReference type="SUPFAM" id="SSF50978">
    <property type="entry name" value="WD40 repeat-like"/>
    <property type="match status" value="1"/>
</dbReference>
<feature type="compositionally biased region" description="Pro residues" evidence="2">
    <location>
        <begin position="397"/>
        <end position="408"/>
    </location>
</feature>
<gene>
    <name evidence="3" type="ORF">MNOR_LOCUS26427</name>
</gene>
<feature type="region of interest" description="Disordered" evidence="2">
    <location>
        <begin position="347"/>
        <end position="409"/>
    </location>
</feature>
<feature type="region of interest" description="Disordered" evidence="2">
    <location>
        <begin position="800"/>
        <end position="862"/>
    </location>
</feature>
<dbReference type="GO" id="GO:0005829">
    <property type="term" value="C:cytosol"/>
    <property type="evidence" value="ECO:0007669"/>
    <property type="project" value="TreeGrafter"/>
</dbReference>
<keyword evidence="1" id="KW-0175">Coiled coil</keyword>
<feature type="coiled-coil region" evidence="1">
    <location>
        <begin position="621"/>
        <end position="655"/>
    </location>
</feature>
<feature type="compositionally biased region" description="Polar residues" evidence="2">
    <location>
        <begin position="121"/>
        <end position="149"/>
    </location>
</feature>
<dbReference type="GO" id="GO:0003723">
    <property type="term" value="F:RNA binding"/>
    <property type="evidence" value="ECO:0007669"/>
    <property type="project" value="InterPro"/>
</dbReference>
<evidence type="ECO:0000313" key="4">
    <source>
        <dbReference type="Proteomes" id="UP001497623"/>
    </source>
</evidence>
<evidence type="ECO:0000313" key="3">
    <source>
        <dbReference type="EMBL" id="CAL4130122.1"/>
    </source>
</evidence>
<feature type="compositionally biased region" description="Polar residues" evidence="2">
    <location>
        <begin position="762"/>
        <end position="773"/>
    </location>
</feature>
<feature type="region of interest" description="Disordered" evidence="2">
    <location>
        <begin position="207"/>
        <end position="232"/>
    </location>
</feature>
<feature type="compositionally biased region" description="Polar residues" evidence="2">
    <location>
        <begin position="165"/>
        <end position="181"/>
    </location>
</feature>
<sequence>VREILAMEQSGDGLWEEASMSLNDLLAAECDSDDCQIVSPPPRDPCSTITIHDSDSEMEEEEEDYHGHDPKEDHESTAASPGEEHIDESPETSSDDHIINIQTMHHAHLHEQGEEEHQAHSQDNMQTSSLQKALSTQSTQAISPTLSIQSPHSPPHLHEPPHTSQTPHSLQSPHRSPQQDSPPLVADSRLDTDAVTDDEIEDVVMCGVEPPPQLPMEPPPPTSRAPPPTANRTLMPGPSSLLIPATALKVKDERPSPMGECWQCINHAPRTPHTSECYGLAPHSPVPLMQGPPRPLGDAPQRPVPHIPTLPPPPPLPPGGPHPPLPLFQRAIKQEKLDESYLKFEHVKRPSSEERPKNPPPQESSSPLLPMRQPLTLHPPPPPRPLIFSPDNTLPELPRPPPPPPPQFSPRIKFERHTPVQFMCCCMRNECERSSNQSAEMRPTSQRGMVTPQPSERRPTPHMYKMEPPSPCASRARTPHHPVGVFAAPPSPRCVGSGAMHIPAPSPKASVSLQTEKERHPIFDGNNSRRQFMPNLSLARSITPSTNNKIHQSTSTDDLIEPLPHSNHRIKGRGKGSWHRGNKPRNYLNQLTAISNSLNNFEFSQDSGVALQQMLVFSEQEAEFVRQLENLDQDIHEMLREKRRMREELSRIQQIRIEKMQNLIKQANGGILPSHSVILNQDSSGSDVSESMDNNAGPSRDHNLEPPRYNRPSQEDFCVQSTTDYAENTSVVSSSQEKGIRVRSFSLSHTSSNDSSNESQSVCRQRCTSTCRSPSRPKSKEYMGSVNSNQVYYQEFPSHKTDLSNTDSETDNDFKPSGRLSAHKGQEGSSNTTKCRPRNNSISSSAEGDIESEVPAEQDDENHRLKKVLKNEDSEAVVDSSQQCGNGMQEAEISLRVQRGDSEDDEIPEEKNKVNNKIRNIKSEDNLKYNEAQSSGCQTGNRNQCKVEGEILHSPCRKSSTSSASSSPDRPKSRNSSGEHCYSLRSRGPPSESRGDHEDETQPQIKCEIERIKREEEITDDERDKEMEEEDLDNSIETEDPEDPNVLEKKRKRKRKTKRHHYNKRKKKRTPEKSNGSTKSSIGDSPSKRQSSFSLHSPGGSKKSTRTRLRSRSEDETMESDDSTTEDSVCYKTPPSHRGAIMDIKVIGDYILTASSDGTARCYDAVSGQIMATYKGHCGQVKCVDIMGKPNFTSDSEDFTVVTGSAEVISLFHGKNGELNMCKEVGEGVRCLVVAWGHVFVGTEGGCGVRWNLKEKNISEVVQYCGKAIISLKATTEGSRRVLLVVAKSSPLMVRDAMSGLFLRTFEHIQDTVYSAVFSSGLLYTAGSNKTIVIYDFATGNHKGIIECQAYVSSLTVRKGSIIAICNDGYLRIFSIANGDLLQCISLETENTVLICSTIYKDKLLIGNELGDVISCQLP</sequence>
<evidence type="ECO:0000256" key="2">
    <source>
        <dbReference type="SAM" id="MobiDB-lite"/>
    </source>
</evidence>
<feature type="region of interest" description="Disordered" evidence="2">
    <location>
        <begin position="675"/>
        <end position="714"/>
    </location>
</feature>
<reference evidence="3 4" key="1">
    <citation type="submission" date="2024-05" db="EMBL/GenBank/DDBJ databases">
        <authorList>
            <person name="Wallberg A."/>
        </authorList>
    </citation>
    <scope>NUCLEOTIDE SEQUENCE [LARGE SCALE GENOMIC DNA]</scope>
</reference>
<feature type="region of interest" description="Disordered" evidence="2">
    <location>
        <begin position="546"/>
        <end position="583"/>
    </location>
</feature>
<dbReference type="PANTHER" id="PTHR14435">
    <property type="entry name" value="ZINC FINGER PROTEIN 106"/>
    <property type="match status" value="1"/>
</dbReference>
<dbReference type="InterPro" id="IPR015943">
    <property type="entry name" value="WD40/YVTN_repeat-like_dom_sf"/>
</dbReference>
<dbReference type="Proteomes" id="UP001497623">
    <property type="component" value="Unassembled WGS sequence"/>
</dbReference>